<dbReference type="InterPro" id="IPR043504">
    <property type="entry name" value="Peptidase_S1_PA_chymotrypsin"/>
</dbReference>
<dbReference type="InterPro" id="IPR001314">
    <property type="entry name" value="Peptidase_S1A"/>
</dbReference>
<dbReference type="GO" id="GO:0006508">
    <property type="term" value="P:proteolysis"/>
    <property type="evidence" value="ECO:0007669"/>
    <property type="project" value="UniProtKB-KW"/>
</dbReference>
<keyword evidence="1" id="KW-0433">Leucine-rich repeat</keyword>
<proteinExistence type="predicted"/>
<evidence type="ECO:0000256" key="2">
    <source>
        <dbReference type="ARBA" id="ARBA00022670"/>
    </source>
</evidence>
<dbReference type="Gene3D" id="2.40.10.10">
    <property type="entry name" value="Trypsin-like serine proteases"/>
    <property type="match status" value="2"/>
</dbReference>
<dbReference type="CDD" id="cd00190">
    <property type="entry name" value="Tryp_SPc"/>
    <property type="match status" value="1"/>
</dbReference>
<dbReference type="Pfam" id="PF00089">
    <property type="entry name" value="Trypsin"/>
    <property type="match status" value="2"/>
</dbReference>
<organism evidence="8">
    <name type="scientific">Darwinula stevensoni</name>
    <dbReference type="NCBI Taxonomy" id="69355"/>
    <lineage>
        <taxon>Eukaryota</taxon>
        <taxon>Metazoa</taxon>
        <taxon>Ecdysozoa</taxon>
        <taxon>Arthropoda</taxon>
        <taxon>Crustacea</taxon>
        <taxon>Oligostraca</taxon>
        <taxon>Ostracoda</taxon>
        <taxon>Podocopa</taxon>
        <taxon>Podocopida</taxon>
        <taxon>Darwinulocopina</taxon>
        <taxon>Darwinuloidea</taxon>
        <taxon>Darwinulidae</taxon>
        <taxon>Darwinula</taxon>
    </lineage>
</organism>
<keyword evidence="3" id="KW-0677">Repeat</keyword>
<dbReference type="Gene3D" id="3.80.10.10">
    <property type="entry name" value="Ribonuclease Inhibitor"/>
    <property type="match status" value="2"/>
</dbReference>
<dbReference type="OrthoDB" id="10059102at2759"/>
<dbReference type="InterPro" id="IPR050127">
    <property type="entry name" value="Serine_Proteases_S1"/>
</dbReference>
<evidence type="ECO:0000313" key="8">
    <source>
        <dbReference type="EMBL" id="CAD7251527.1"/>
    </source>
</evidence>
<accession>A0A7R9AC87</accession>
<dbReference type="InterPro" id="IPR001254">
    <property type="entry name" value="Trypsin_dom"/>
</dbReference>
<keyword evidence="5" id="KW-0720">Serine protease</keyword>
<feature type="domain" description="Peptidase S1" evidence="7">
    <location>
        <begin position="164"/>
        <end position="407"/>
    </location>
</feature>
<gene>
    <name evidence="8" type="ORF">DSTB1V02_LOCUS11293</name>
</gene>
<evidence type="ECO:0000256" key="5">
    <source>
        <dbReference type="ARBA" id="ARBA00022825"/>
    </source>
</evidence>
<keyword evidence="4" id="KW-0378">Hydrolase</keyword>
<keyword evidence="9" id="KW-1185">Reference proteome</keyword>
<sequence length="722" mass="81760">MTVWESHIDSSFRLLFGLGESGGLTKNTSIELWNNQIDSVEEKAFRPMLEVLSKGNGYISLFGNPTRCDCSLAWLISNPVLLKSVTDGYCLDGTAFADFDGTLFKRCRLCPYECVDRNQSSSCTLGTTMQSRYHDCRPEEICCKLRIPQEIPPKCGNKGEVHSLDTGNSTTDTLTSDFDEWPWHVVIYNVEEQSISCGGALIRKKWVLTSAQCVNKFQYPREIVVRLGKLYWNDSRDHQFMEEMKVSKIIWHDDFNADNYDSDIALLKLRKPAQLNRRVQLVCLPLRTSVNLKEGNRGWKCIDCNRDHFEGWESHIDSSFRLLFGLGESGGLTKNTSIELWNNQIDSVEEKAFRPMLEVLSKGNGYISLFGNPTRCDCSLAWLISNPVLLKSVTDGYCLDGTAFADFDVTLFKRCRLCPHECVDRNQSSSCILGTTMQSRHHDCRPEEICCKLRIPQEIPPKCGNKGEVHSLDTGNSTTDTLTSDFDEWPWHVVIYNVEEQSISCGGALIRKKWVLTSAQCVNKFQYPREIVVRLGKLYWNDSRDHQFMEEMKVSKIIWHDDFNADNYDSDIALLKLRKPAQLNRRVQLVCLPLRTNVNLKEGNRGWVASWGFNGSSQEMVVSKCPRNSVSSVGKYNITTMGNQVTSGKVFCAGNSSNTFDYNHEGACGAGLLGSPMTYPSKSRWQVEGIASHCVPGVHSLVFTKVSRFVPWMTSIMQENED</sequence>
<dbReference type="FunFam" id="2.40.10.10:FF:000060">
    <property type="entry name" value="Acrosin"/>
    <property type="match status" value="2"/>
</dbReference>
<name>A0A7R9AC87_9CRUS</name>
<dbReference type="Proteomes" id="UP000677054">
    <property type="component" value="Unassembled WGS sequence"/>
</dbReference>
<dbReference type="EMBL" id="LR903131">
    <property type="protein sequence ID" value="CAD7251527.1"/>
    <property type="molecule type" value="Genomic_DNA"/>
</dbReference>
<keyword evidence="6" id="KW-1015">Disulfide bond</keyword>
<evidence type="ECO:0000313" key="9">
    <source>
        <dbReference type="Proteomes" id="UP000677054"/>
    </source>
</evidence>
<dbReference type="InterPro" id="IPR009003">
    <property type="entry name" value="Peptidase_S1_PA"/>
</dbReference>
<protein>
    <recommendedName>
        <fullName evidence="7">Peptidase S1 domain-containing protein</fullName>
    </recommendedName>
</protein>
<feature type="domain" description="Peptidase S1" evidence="7">
    <location>
        <begin position="472"/>
        <end position="718"/>
    </location>
</feature>
<dbReference type="PROSITE" id="PS50240">
    <property type="entry name" value="TRYPSIN_DOM"/>
    <property type="match status" value="2"/>
</dbReference>
<dbReference type="SUPFAM" id="SSF50494">
    <property type="entry name" value="Trypsin-like serine proteases"/>
    <property type="match status" value="2"/>
</dbReference>
<reference evidence="8" key="1">
    <citation type="submission" date="2020-11" db="EMBL/GenBank/DDBJ databases">
        <authorList>
            <person name="Tran Van P."/>
        </authorList>
    </citation>
    <scope>NUCLEOTIDE SEQUENCE</scope>
</reference>
<evidence type="ECO:0000256" key="4">
    <source>
        <dbReference type="ARBA" id="ARBA00022801"/>
    </source>
</evidence>
<evidence type="ECO:0000259" key="7">
    <source>
        <dbReference type="PROSITE" id="PS50240"/>
    </source>
</evidence>
<dbReference type="PRINTS" id="PR00722">
    <property type="entry name" value="CHYMOTRYPSIN"/>
</dbReference>
<dbReference type="InterPro" id="IPR032675">
    <property type="entry name" value="LRR_dom_sf"/>
</dbReference>
<dbReference type="SMART" id="SM00020">
    <property type="entry name" value="Tryp_SPc"/>
    <property type="match status" value="2"/>
</dbReference>
<evidence type="ECO:0000256" key="6">
    <source>
        <dbReference type="ARBA" id="ARBA00023157"/>
    </source>
</evidence>
<dbReference type="GO" id="GO:0005615">
    <property type="term" value="C:extracellular space"/>
    <property type="evidence" value="ECO:0007669"/>
    <property type="project" value="TreeGrafter"/>
</dbReference>
<dbReference type="AlphaFoldDB" id="A0A7R9AC87"/>
<dbReference type="SMART" id="SM00369">
    <property type="entry name" value="LRR_TYP"/>
    <property type="match status" value="2"/>
</dbReference>
<dbReference type="GO" id="GO:0004252">
    <property type="term" value="F:serine-type endopeptidase activity"/>
    <property type="evidence" value="ECO:0007669"/>
    <property type="project" value="InterPro"/>
</dbReference>
<dbReference type="PANTHER" id="PTHR24264">
    <property type="entry name" value="TRYPSIN-RELATED"/>
    <property type="match status" value="1"/>
</dbReference>
<dbReference type="EMBL" id="CAJPEV010003614">
    <property type="protein sequence ID" value="CAG0900154.1"/>
    <property type="molecule type" value="Genomic_DNA"/>
</dbReference>
<dbReference type="PANTHER" id="PTHR24264:SF54">
    <property type="entry name" value="PEPTIDASE S1 DOMAIN-CONTAINING PROTEIN"/>
    <property type="match status" value="1"/>
</dbReference>
<evidence type="ECO:0000256" key="3">
    <source>
        <dbReference type="ARBA" id="ARBA00022737"/>
    </source>
</evidence>
<evidence type="ECO:0000256" key="1">
    <source>
        <dbReference type="ARBA" id="ARBA00022614"/>
    </source>
</evidence>
<dbReference type="SUPFAM" id="SSF52058">
    <property type="entry name" value="L domain-like"/>
    <property type="match status" value="2"/>
</dbReference>
<dbReference type="InterPro" id="IPR003591">
    <property type="entry name" value="Leu-rich_rpt_typical-subtyp"/>
</dbReference>
<keyword evidence="2" id="KW-0645">Protease</keyword>